<name>A0ABQ9XIA0_9EUKA</name>
<organism evidence="11 12">
    <name type="scientific">Blattamonas nauphoetae</name>
    <dbReference type="NCBI Taxonomy" id="2049346"/>
    <lineage>
        <taxon>Eukaryota</taxon>
        <taxon>Metamonada</taxon>
        <taxon>Preaxostyla</taxon>
        <taxon>Oxymonadida</taxon>
        <taxon>Blattamonas</taxon>
    </lineage>
</organism>
<proteinExistence type="predicted"/>
<evidence type="ECO:0000259" key="10">
    <source>
        <dbReference type="PROSITE" id="PS50199"/>
    </source>
</evidence>
<keyword evidence="5" id="KW-0539">Nucleus</keyword>
<sequence>MGQEMFVAAPRPTNTLIIQDIPSTLNSSLVKDGLSDYGPIIELRYVRDDYRTNVVVELQSMTKAKSCLEELDRCIVLDGISYDMMYTRPLSLSDGLPTTATVTRKEALSMGLKPKKRKWKTDWQCPKCFVTNAWHRKICSQCKEPKEGDEDSDNPNLPVIQHEPYQRRYRSPRRSRRSHSRSRSPDRFSRRREYRRRSRSPGSSSHGSPRRRRSRSNSRSPSDEHRYHRHNRRHEYSRGHSYDRSSSGRDDSNDRDQSYSTSTYGLPDKPTFEENGTLDTNRAGWRRFVFDSRTQKFYDRQKGFGFDPKRKVFFSLTSTLVVQWVVNEETGQGLYQKVEEGEQERAPNEENAANTVQQKKAAKQRTKSEGKRPMIIHQELPADPTLASMKADRSLIDFHTLLETDLPRMAGAIKRLVSYAQLPTLLTQHFARLFPESWDTPDFDFVGQGRLLLGCFDRPFLPLNYDWRQLSATKTEHGSTMELAMLDVSRPHQSVCTFCRMSFETPTHFKIHRMRSEFHRLCLTHTILLCQNKGPLNVLEEHTLSYLLLQRLLDETG</sequence>
<feature type="compositionally biased region" description="Basic and acidic residues" evidence="8">
    <location>
        <begin position="339"/>
        <end position="348"/>
    </location>
</feature>
<dbReference type="PROSITE" id="PS50102">
    <property type="entry name" value="RRM"/>
    <property type="match status" value="1"/>
</dbReference>
<keyword evidence="6" id="KW-0694">RNA-binding</keyword>
<dbReference type="PANTHER" id="PTHR13948">
    <property type="entry name" value="RNA-BINDING PROTEIN"/>
    <property type="match status" value="1"/>
</dbReference>
<evidence type="ECO:0000256" key="1">
    <source>
        <dbReference type="ARBA" id="ARBA00004123"/>
    </source>
</evidence>
<evidence type="ECO:0000256" key="3">
    <source>
        <dbReference type="ARBA" id="ARBA00022771"/>
    </source>
</evidence>
<dbReference type="PANTHER" id="PTHR13948:SF38">
    <property type="entry name" value="D111_G-PATCH DOMAIN-CONTAINING PROTEIN"/>
    <property type="match status" value="1"/>
</dbReference>
<keyword evidence="12" id="KW-1185">Reference proteome</keyword>
<dbReference type="PROSITE" id="PS01358">
    <property type="entry name" value="ZF_RANBP2_1"/>
    <property type="match status" value="1"/>
</dbReference>
<feature type="domain" description="RRM" evidence="9">
    <location>
        <begin position="14"/>
        <end position="97"/>
    </location>
</feature>
<dbReference type="InterPro" id="IPR035979">
    <property type="entry name" value="RBD_domain_sf"/>
</dbReference>
<evidence type="ECO:0000256" key="6">
    <source>
        <dbReference type="PROSITE-ProRule" id="PRU00176"/>
    </source>
</evidence>
<protein>
    <recommendedName>
        <fullName evidence="13">RanBP2-type domain-containing protein</fullName>
    </recommendedName>
</protein>
<evidence type="ECO:0000313" key="12">
    <source>
        <dbReference type="Proteomes" id="UP001281761"/>
    </source>
</evidence>
<comment type="subcellular location">
    <subcellularLocation>
        <location evidence="1">Nucleus</location>
    </subcellularLocation>
</comment>
<dbReference type="EMBL" id="JARBJD010000144">
    <property type="protein sequence ID" value="KAK2950006.1"/>
    <property type="molecule type" value="Genomic_DNA"/>
</dbReference>
<dbReference type="Proteomes" id="UP001281761">
    <property type="component" value="Unassembled WGS sequence"/>
</dbReference>
<feature type="compositionally biased region" description="Basic residues" evidence="8">
    <location>
        <begin position="189"/>
        <end position="199"/>
    </location>
</feature>
<evidence type="ECO:0000256" key="7">
    <source>
        <dbReference type="PROSITE-ProRule" id="PRU00322"/>
    </source>
</evidence>
<dbReference type="SUPFAM" id="SSF54928">
    <property type="entry name" value="RNA-binding domain, RBD"/>
    <property type="match status" value="1"/>
</dbReference>
<keyword evidence="2" id="KW-0479">Metal-binding</keyword>
<evidence type="ECO:0000259" key="9">
    <source>
        <dbReference type="PROSITE" id="PS50102"/>
    </source>
</evidence>
<dbReference type="InterPro" id="IPR001876">
    <property type="entry name" value="Znf_RanBP2"/>
</dbReference>
<reference evidence="11 12" key="1">
    <citation type="journal article" date="2022" name="bioRxiv">
        <title>Genomics of Preaxostyla Flagellates Illuminates Evolutionary Transitions and the Path Towards Mitochondrial Loss.</title>
        <authorList>
            <person name="Novak L.V.F."/>
            <person name="Treitli S.C."/>
            <person name="Pyrih J."/>
            <person name="Halakuc P."/>
            <person name="Pipaliya S.V."/>
            <person name="Vacek V."/>
            <person name="Brzon O."/>
            <person name="Soukal P."/>
            <person name="Eme L."/>
            <person name="Dacks J.B."/>
            <person name="Karnkowska A."/>
            <person name="Elias M."/>
            <person name="Hampl V."/>
        </authorList>
    </citation>
    <scope>NUCLEOTIDE SEQUENCE [LARGE SCALE GENOMIC DNA]</scope>
    <source>
        <strain evidence="11">NAU3</strain>
        <tissue evidence="11">Gut</tissue>
    </source>
</reference>
<evidence type="ECO:0000256" key="2">
    <source>
        <dbReference type="ARBA" id="ARBA00022723"/>
    </source>
</evidence>
<evidence type="ECO:0000256" key="5">
    <source>
        <dbReference type="ARBA" id="ARBA00023242"/>
    </source>
</evidence>
<feature type="domain" description="RanBP2-type" evidence="10">
    <location>
        <begin position="118"/>
        <end position="148"/>
    </location>
</feature>
<evidence type="ECO:0000256" key="8">
    <source>
        <dbReference type="SAM" id="MobiDB-lite"/>
    </source>
</evidence>
<dbReference type="PROSITE" id="PS50199">
    <property type="entry name" value="ZF_RANBP2_2"/>
    <property type="match status" value="1"/>
</dbReference>
<feature type="compositionally biased region" description="Basic and acidic residues" evidence="8">
    <location>
        <begin position="234"/>
        <end position="257"/>
    </location>
</feature>
<evidence type="ECO:0000313" key="11">
    <source>
        <dbReference type="EMBL" id="KAK2950006.1"/>
    </source>
</evidence>
<feature type="compositionally biased region" description="Basic residues" evidence="8">
    <location>
        <begin position="167"/>
        <end position="182"/>
    </location>
</feature>
<keyword evidence="3 7" id="KW-0863">Zinc-finger</keyword>
<keyword evidence="4" id="KW-0862">Zinc</keyword>
<feature type="region of interest" description="Disordered" evidence="8">
    <location>
        <begin position="339"/>
        <end position="372"/>
    </location>
</feature>
<dbReference type="InterPro" id="IPR000504">
    <property type="entry name" value="RRM_dom"/>
</dbReference>
<accession>A0ABQ9XIA0</accession>
<evidence type="ECO:0000256" key="4">
    <source>
        <dbReference type="ARBA" id="ARBA00022833"/>
    </source>
</evidence>
<evidence type="ECO:0008006" key="13">
    <source>
        <dbReference type="Google" id="ProtNLM"/>
    </source>
</evidence>
<comment type="caution">
    <text evidence="11">The sequence shown here is derived from an EMBL/GenBank/DDBJ whole genome shotgun (WGS) entry which is preliminary data.</text>
</comment>
<gene>
    <name evidence="11" type="ORF">BLNAU_15041</name>
</gene>
<feature type="region of interest" description="Disordered" evidence="8">
    <location>
        <begin position="144"/>
        <end position="278"/>
    </location>
</feature>